<gene>
    <name evidence="1" type="ORF">PbJCM13498_39030</name>
</gene>
<proteinExistence type="predicted"/>
<evidence type="ECO:0000313" key="2">
    <source>
        <dbReference type="Proteomes" id="UP000391834"/>
    </source>
</evidence>
<dbReference type="PROSITE" id="PS51257">
    <property type="entry name" value="PROKAR_LIPOPROTEIN"/>
    <property type="match status" value="1"/>
</dbReference>
<dbReference type="AlphaFoldDB" id="A0A5M4B4P3"/>
<accession>A0A5M4B4P3</accession>
<dbReference type="SUPFAM" id="SSF49899">
    <property type="entry name" value="Concanavalin A-like lectins/glucanases"/>
    <property type="match status" value="1"/>
</dbReference>
<sequence length="250" mass="28398">MKTNWIFLVIAVLFLAGCGNKTKKTVNNDRVVDGTRIIHFSGYDWRVGNSKDNRQGPGPNYFSDSKENVWLDDGGNLHLKITHRDGRWNCAKISLLESHGYGTYIFHVASRVDGFDKNVVGGLFTYANDTSEIDIEFSKWAKDTTEDSQFVIQPGWNPGNHYRYFLDQTGEQSTHWFNWQPDSVVFASYQGNVGDNPPANQLMAQWTYTGVDNPKPGKEAAKINLWLYRGNPPTDGKEVEMVLSGFEFRK</sequence>
<dbReference type="Gene3D" id="2.60.120.200">
    <property type="match status" value="1"/>
</dbReference>
<protein>
    <recommendedName>
        <fullName evidence="3">GH16 domain-containing protein</fullName>
    </recommendedName>
</protein>
<name>A0A5M4B4P3_9BACT</name>
<dbReference type="GO" id="GO:0005975">
    <property type="term" value="P:carbohydrate metabolic process"/>
    <property type="evidence" value="ECO:0007669"/>
    <property type="project" value="UniProtKB-ARBA"/>
</dbReference>
<comment type="caution">
    <text evidence="1">The sequence shown here is derived from an EMBL/GenBank/DDBJ whole genome shotgun (WGS) entry which is preliminary data.</text>
</comment>
<evidence type="ECO:0000313" key="1">
    <source>
        <dbReference type="EMBL" id="GET35040.1"/>
    </source>
</evidence>
<dbReference type="Proteomes" id="UP000391834">
    <property type="component" value="Unassembled WGS sequence"/>
</dbReference>
<evidence type="ECO:0008006" key="3">
    <source>
        <dbReference type="Google" id="ProtNLM"/>
    </source>
</evidence>
<organism evidence="1 2">
    <name type="scientific">Prolixibacter bellariivorans</name>
    <dbReference type="NCBI Taxonomy" id="314319"/>
    <lineage>
        <taxon>Bacteria</taxon>
        <taxon>Pseudomonadati</taxon>
        <taxon>Bacteroidota</taxon>
        <taxon>Bacteroidia</taxon>
        <taxon>Marinilabiliales</taxon>
        <taxon>Prolixibacteraceae</taxon>
        <taxon>Prolixibacter</taxon>
    </lineage>
</organism>
<reference evidence="1 2" key="1">
    <citation type="submission" date="2019-10" db="EMBL/GenBank/DDBJ databases">
        <title>Prolixibacter strains distinguished by the presence of nitrate reductase genes were adept at nitrate-dependent anaerobic corrosion of metallic iron and carbon steel.</title>
        <authorList>
            <person name="Iino T."/>
            <person name="Shono N."/>
            <person name="Ito K."/>
            <person name="Nakamura R."/>
            <person name="Sueoka K."/>
            <person name="Harayama S."/>
            <person name="Ohkuma M."/>
        </authorList>
    </citation>
    <scope>NUCLEOTIDE SEQUENCE [LARGE SCALE GENOMIC DNA]</scope>
    <source>
        <strain evidence="1 2">JCM 13498</strain>
    </source>
</reference>
<dbReference type="InterPro" id="IPR013320">
    <property type="entry name" value="ConA-like_dom_sf"/>
</dbReference>
<keyword evidence="2" id="KW-1185">Reference proteome</keyword>
<dbReference type="EMBL" id="BLAX01000001">
    <property type="protein sequence ID" value="GET35040.1"/>
    <property type="molecule type" value="Genomic_DNA"/>
</dbReference>
<dbReference type="GO" id="GO:0004553">
    <property type="term" value="F:hydrolase activity, hydrolyzing O-glycosyl compounds"/>
    <property type="evidence" value="ECO:0007669"/>
    <property type="project" value="UniProtKB-ARBA"/>
</dbReference>